<keyword evidence="2" id="KW-1185">Reference proteome</keyword>
<evidence type="ECO:0000313" key="1">
    <source>
        <dbReference type="EMBL" id="CUT04985.1"/>
    </source>
</evidence>
<dbReference type="Proteomes" id="UP000199197">
    <property type="component" value="Unassembled WGS sequence"/>
</dbReference>
<protein>
    <submittedName>
        <fullName evidence="1">Uncharacterized protein</fullName>
    </submittedName>
</protein>
<proteinExistence type="predicted"/>
<dbReference type="AlphaFoldDB" id="A0A0P1P284"/>
<gene>
    <name evidence="1" type="ORF">JGI23_01853</name>
</gene>
<organism evidence="1 2">
    <name type="scientific">Candidatus Chryseopegocella kryptomonas</name>
    <dbReference type="NCBI Taxonomy" id="1633643"/>
    <lineage>
        <taxon>Bacteria</taxon>
        <taxon>Pseudomonadati</taxon>
        <taxon>Candidatus Kryptoniota</taxon>
        <taxon>Candidatus Chryseopegocella</taxon>
    </lineage>
</organism>
<reference evidence="2" key="1">
    <citation type="submission" date="2015-11" db="EMBL/GenBank/DDBJ databases">
        <authorList>
            <person name="Varghese N."/>
        </authorList>
    </citation>
    <scope>NUCLEOTIDE SEQUENCE [LARGE SCALE GENOMIC DNA]</scope>
    <source>
        <strain evidence="2">JGI-23</strain>
    </source>
</reference>
<accession>A0A0P1P284</accession>
<dbReference type="RefSeq" id="WP_159421167.1">
    <property type="nucleotide sequence ID" value="NZ_CZVW01000031.1"/>
</dbReference>
<evidence type="ECO:0000313" key="2">
    <source>
        <dbReference type="Proteomes" id="UP000199197"/>
    </source>
</evidence>
<sequence length="55" mass="6468">MEEKNLNLPEDICKEIENLIKTANLTSEEKIKLWNDVAEFISKWIEMNIEHHEGG</sequence>
<dbReference type="EMBL" id="CZVW01000031">
    <property type="protein sequence ID" value="CUT04985.1"/>
    <property type="molecule type" value="Genomic_DNA"/>
</dbReference>
<dbReference type="OrthoDB" id="9807452at2"/>
<name>A0A0P1P284_9BACT</name>